<sequence length="118" mass="12788">MTDKSNFRAGDDRYEAQNDDATEVTGDINDASYVRPGEATIPVQKDTDPVEDPVKPPESNSDEQLEGDEKEAINQDNIIGQRTRAAKPSGSYSEGLDEDELPSDVVSGNMGRSDVKAL</sequence>
<organism evidence="2 3">
    <name type="scientific">Rhinocladiella mackenziei CBS 650.93</name>
    <dbReference type="NCBI Taxonomy" id="1442369"/>
    <lineage>
        <taxon>Eukaryota</taxon>
        <taxon>Fungi</taxon>
        <taxon>Dikarya</taxon>
        <taxon>Ascomycota</taxon>
        <taxon>Pezizomycotina</taxon>
        <taxon>Eurotiomycetes</taxon>
        <taxon>Chaetothyriomycetidae</taxon>
        <taxon>Chaetothyriales</taxon>
        <taxon>Herpotrichiellaceae</taxon>
        <taxon>Rhinocladiella</taxon>
    </lineage>
</organism>
<feature type="compositionally biased region" description="Basic and acidic residues" evidence="1">
    <location>
        <begin position="1"/>
        <end position="16"/>
    </location>
</feature>
<name>A0A0D2IRN7_9EURO</name>
<keyword evidence="3" id="KW-1185">Reference proteome</keyword>
<evidence type="ECO:0000313" key="3">
    <source>
        <dbReference type="Proteomes" id="UP000053617"/>
    </source>
</evidence>
<feature type="compositionally biased region" description="Basic and acidic residues" evidence="1">
    <location>
        <begin position="45"/>
        <end position="55"/>
    </location>
</feature>
<dbReference type="HOGENOM" id="CLU_139257_0_0_1"/>
<protein>
    <recommendedName>
        <fullName evidence="4">Histone chaperone domain-containing protein</fullName>
    </recommendedName>
</protein>
<dbReference type="VEuPathDB" id="FungiDB:Z518_03311"/>
<reference evidence="2 3" key="1">
    <citation type="submission" date="2015-01" db="EMBL/GenBank/DDBJ databases">
        <title>The Genome Sequence of Rhinocladiella mackenzie CBS 650.93.</title>
        <authorList>
            <consortium name="The Broad Institute Genomics Platform"/>
            <person name="Cuomo C."/>
            <person name="de Hoog S."/>
            <person name="Gorbushina A."/>
            <person name="Stielow B."/>
            <person name="Teixiera M."/>
            <person name="Abouelleil A."/>
            <person name="Chapman S.B."/>
            <person name="Priest M."/>
            <person name="Young S.K."/>
            <person name="Wortman J."/>
            <person name="Nusbaum C."/>
            <person name="Birren B."/>
        </authorList>
    </citation>
    <scope>NUCLEOTIDE SEQUENCE [LARGE SCALE GENOMIC DNA]</scope>
    <source>
        <strain evidence="2 3">CBS 650.93</strain>
    </source>
</reference>
<dbReference type="RefSeq" id="XP_013275790.1">
    <property type="nucleotide sequence ID" value="XM_013420336.1"/>
</dbReference>
<dbReference type="GeneID" id="25291382"/>
<feature type="compositionally biased region" description="Acidic residues" evidence="1">
    <location>
        <begin position="60"/>
        <end position="69"/>
    </location>
</feature>
<dbReference type="EMBL" id="KN847476">
    <property type="protein sequence ID" value="KIX08654.1"/>
    <property type="molecule type" value="Genomic_DNA"/>
</dbReference>
<evidence type="ECO:0008006" key="4">
    <source>
        <dbReference type="Google" id="ProtNLM"/>
    </source>
</evidence>
<gene>
    <name evidence="2" type="ORF">Z518_03311</name>
</gene>
<feature type="region of interest" description="Disordered" evidence="1">
    <location>
        <begin position="1"/>
        <end position="118"/>
    </location>
</feature>
<dbReference type="Proteomes" id="UP000053617">
    <property type="component" value="Unassembled WGS sequence"/>
</dbReference>
<evidence type="ECO:0000256" key="1">
    <source>
        <dbReference type="SAM" id="MobiDB-lite"/>
    </source>
</evidence>
<evidence type="ECO:0000313" key="2">
    <source>
        <dbReference type="EMBL" id="KIX08654.1"/>
    </source>
</evidence>
<proteinExistence type="predicted"/>
<accession>A0A0D2IRN7</accession>
<dbReference type="OrthoDB" id="4357148at2759"/>
<dbReference type="AlphaFoldDB" id="A0A0D2IRN7"/>